<dbReference type="Pfam" id="PF02518">
    <property type="entry name" value="HATPase_c"/>
    <property type="match status" value="1"/>
</dbReference>
<dbReference type="InterPro" id="IPR003594">
    <property type="entry name" value="HATPase_dom"/>
</dbReference>
<dbReference type="InterPro" id="IPR001789">
    <property type="entry name" value="Sig_transdc_resp-reg_receiver"/>
</dbReference>
<dbReference type="Gene3D" id="1.10.287.130">
    <property type="match status" value="1"/>
</dbReference>
<dbReference type="SMART" id="SM00065">
    <property type="entry name" value="GAF"/>
    <property type="match status" value="1"/>
</dbReference>
<dbReference type="Pfam" id="PF00512">
    <property type="entry name" value="HisKA"/>
    <property type="match status" value="1"/>
</dbReference>
<evidence type="ECO:0000256" key="3">
    <source>
        <dbReference type="ARBA" id="ARBA00006402"/>
    </source>
</evidence>
<dbReference type="SUPFAM" id="SSF52172">
    <property type="entry name" value="CheY-like"/>
    <property type="match status" value="1"/>
</dbReference>
<evidence type="ECO:0000256" key="1">
    <source>
        <dbReference type="ARBA" id="ARBA00000085"/>
    </source>
</evidence>
<evidence type="ECO:0000256" key="2">
    <source>
        <dbReference type="ARBA" id="ARBA00004370"/>
    </source>
</evidence>
<dbReference type="InterPro" id="IPR036097">
    <property type="entry name" value="HisK_dim/P_sf"/>
</dbReference>
<dbReference type="SUPFAM" id="SSF55781">
    <property type="entry name" value="GAF domain-like"/>
    <property type="match status" value="1"/>
</dbReference>
<feature type="modified residue" description="4-aspartylphosphate" evidence="14">
    <location>
        <position position="580"/>
    </location>
</feature>
<comment type="catalytic activity">
    <reaction evidence="1">
        <text>ATP + protein L-histidine = ADP + protein N-phospho-L-histidine.</text>
        <dbReference type="EC" id="2.7.13.3"/>
    </reaction>
</comment>
<dbReference type="PROSITE" id="PS50046">
    <property type="entry name" value="PHYTOCHROME_2"/>
    <property type="match status" value="1"/>
</dbReference>
<evidence type="ECO:0000256" key="14">
    <source>
        <dbReference type="PROSITE-ProRule" id="PRU00169"/>
    </source>
</evidence>
<dbReference type="GO" id="GO:0016020">
    <property type="term" value="C:membrane"/>
    <property type="evidence" value="ECO:0007669"/>
    <property type="project" value="UniProtKB-SubCell"/>
</dbReference>
<keyword evidence="7" id="KW-0547">Nucleotide-binding</keyword>
<dbReference type="PANTHER" id="PTHR45339">
    <property type="entry name" value="HYBRID SIGNAL TRANSDUCTION HISTIDINE KINASE J"/>
    <property type="match status" value="1"/>
</dbReference>
<keyword evidence="8 18" id="KW-0418">Kinase</keyword>
<evidence type="ECO:0000256" key="10">
    <source>
        <dbReference type="ARBA" id="ARBA00023012"/>
    </source>
</evidence>
<evidence type="ECO:0000259" key="16">
    <source>
        <dbReference type="PROSITE" id="PS50109"/>
    </source>
</evidence>
<dbReference type="InterPro" id="IPR011006">
    <property type="entry name" value="CheY-like_superfamily"/>
</dbReference>
<gene>
    <name evidence="18" type="ORF">ENR15_23115</name>
</gene>
<dbReference type="SMART" id="SM00448">
    <property type="entry name" value="REC"/>
    <property type="match status" value="1"/>
</dbReference>
<dbReference type="SMART" id="SM00387">
    <property type="entry name" value="HATPase_c"/>
    <property type="match status" value="1"/>
</dbReference>
<dbReference type="InterPro" id="IPR003661">
    <property type="entry name" value="HisK_dim/P_dom"/>
</dbReference>
<feature type="domain" description="Histidine kinase" evidence="16">
    <location>
        <begin position="277"/>
        <end position="505"/>
    </location>
</feature>
<dbReference type="GO" id="GO:0005524">
    <property type="term" value="F:ATP binding"/>
    <property type="evidence" value="ECO:0007669"/>
    <property type="project" value="UniProtKB-KW"/>
</dbReference>
<evidence type="ECO:0000256" key="7">
    <source>
        <dbReference type="ARBA" id="ARBA00022741"/>
    </source>
</evidence>
<keyword evidence="9" id="KW-0067">ATP-binding</keyword>
<evidence type="ECO:0000256" key="4">
    <source>
        <dbReference type="ARBA" id="ARBA00012438"/>
    </source>
</evidence>
<comment type="similarity">
    <text evidence="3">In the N-terminal section; belongs to the phytochrome family.</text>
</comment>
<dbReference type="Gene3D" id="3.30.565.10">
    <property type="entry name" value="Histidine kinase-like ATPase, C-terminal domain"/>
    <property type="match status" value="1"/>
</dbReference>
<dbReference type="PANTHER" id="PTHR45339:SF1">
    <property type="entry name" value="HYBRID SIGNAL TRANSDUCTION HISTIDINE KINASE J"/>
    <property type="match status" value="1"/>
</dbReference>
<accession>A0A7C4A0T5</accession>
<dbReference type="FunFam" id="3.30.565.10:FF:000010">
    <property type="entry name" value="Sensor histidine kinase RcsC"/>
    <property type="match status" value="1"/>
</dbReference>
<keyword evidence="11" id="KW-0472">Membrane</keyword>
<dbReference type="CDD" id="cd17546">
    <property type="entry name" value="REC_hyHK_CKI1_RcsC-like"/>
    <property type="match status" value="1"/>
</dbReference>
<dbReference type="InterPro" id="IPR003018">
    <property type="entry name" value="GAF"/>
</dbReference>
<evidence type="ECO:0000259" key="15">
    <source>
        <dbReference type="PROSITE" id="PS50046"/>
    </source>
</evidence>
<feature type="domain" description="Response regulatory" evidence="17">
    <location>
        <begin position="531"/>
        <end position="647"/>
    </location>
</feature>
<comment type="caution">
    <text evidence="18">The sequence shown here is derived from an EMBL/GenBank/DDBJ whole genome shotgun (WGS) entry which is preliminary data.</text>
</comment>
<dbReference type="Gene3D" id="3.40.50.2300">
    <property type="match status" value="1"/>
</dbReference>
<evidence type="ECO:0000313" key="18">
    <source>
        <dbReference type="EMBL" id="HGG03447.1"/>
    </source>
</evidence>
<dbReference type="InterPro" id="IPR004358">
    <property type="entry name" value="Sig_transdc_His_kin-like_C"/>
</dbReference>
<dbReference type="Gene3D" id="3.30.450.20">
    <property type="entry name" value="PAS domain"/>
    <property type="match status" value="1"/>
</dbReference>
<dbReference type="SMART" id="SM00388">
    <property type="entry name" value="HisKA"/>
    <property type="match status" value="1"/>
</dbReference>
<dbReference type="InterPro" id="IPR005467">
    <property type="entry name" value="His_kinase_dom"/>
</dbReference>
<evidence type="ECO:0000256" key="9">
    <source>
        <dbReference type="ARBA" id="ARBA00022840"/>
    </source>
</evidence>
<dbReference type="AlphaFoldDB" id="A0A7C4A0T5"/>
<dbReference type="InterPro" id="IPR029016">
    <property type="entry name" value="GAF-like_dom_sf"/>
</dbReference>
<dbReference type="InterPro" id="IPR036890">
    <property type="entry name" value="HATPase_C_sf"/>
</dbReference>
<keyword evidence="12" id="KW-0131">Cell cycle</keyword>
<dbReference type="FunFam" id="1.10.287.130:FF:000038">
    <property type="entry name" value="Sensory transduction histidine kinase"/>
    <property type="match status" value="1"/>
</dbReference>
<keyword evidence="6" id="KW-0808">Transferase</keyword>
<dbReference type="PROSITE" id="PS50110">
    <property type="entry name" value="RESPONSE_REGULATORY"/>
    <property type="match status" value="1"/>
</dbReference>
<dbReference type="CDD" id="cd00082">
    <property type="entry name" value="HisKA"/>
    <property type="match status" value="1"/>
</dbReference>
<keyword evidence="5 14" id="KW-0597">Phosphoprotein</keyword>
<dbReference type="SUPFAM" id="SSF47384">
    <property type="entry name" value="Homodimeric domain of signal transducing histidine kinase"/>
    <property type="match status" value="1"/>
</dbReference>
<dbReference type="PROSITE" id="PS50109">
    <property type="entry name" value="HIS_KIN"/>
    <property type="match status" value="1"/>
</dbReference>
<evidence type="ECO:0000256" key="12">
    <source>
        <dbReference type="ARBA" id="ARBA00023306"/>
    </source>
</evidence>
<organism evidence="18">
    <name type="scientific">Planktothricoides sp. SpSt-374</name>
    <dbReference type="NCBI Taxonomy" id="2282167"/>
    <lineage>
        <taxon>Bacteria</taxon>
        <taxon>Bacillati</taxon>
        <taxon>Cyanobacteriota</taxon>
        <taxon>Cyanophyceae</taxon>
        <taxon>Oscillatoriophycideae</taxon>
        <taxon>Oscillatoriales</taxon>
        <taxon>Oscillatoriaceae</taxon>
        <taxon>Planktothricoides</taxon>
    </lineage>
</organism>
<dbReference type="PRINTS" id="PR00344">
    <property type="entry name" value="BCTRLSENSOR"/>
</dbReference>
<proteinExistence type="inferred from homology"/>
<keyword evidence="10" id="KW-0902">Two-component regulatory system</keyword>
<dbReference type="GO" id="GO:0000155">
    <property type="term" value="F:phosphorelay sensor kinase activity"/>
    <property type="evidence" value="ECO:0007669"/>
    <property type="project" value="InterPro"/>
</dbReference>
<evidence type="ECO:0000259" key="17">
    <source>
        <dbReference type="PROSITE" id="PS50110"/>
    </source>
</evidence>
<dbReference type="SUPFAM" id="SSF55874">
    <property type="entry name" value="ATPase domain of HSP90 chaperone/DNA topoisomerase II/histidine kinase"/>
    <property type="match status" value="1"/>
</dbReference>
<dbReference type="InterPro" id="IPR016132">
    <property type="entry name" value="Phyto_chromo_attachment"/>
</dbReference>
<dbReference type="Pfam" id="PF00072">
    <property type="entry name" value="Response_reg"/>
    <property type="match status" value="1"/>
</dbReference>
<sequence length="743" mass="82827">MSYCRIEAQGKRRNDTTVMHEVSETVLETGERICIVRDITERKHAEATLRESAKRDRAISRVIQRIRQTLDMETIFTATTQELRQLLECDRVLVYRFLPDWSGQLIAESVGKGWISVMQAQIENSTFTANATEIDTCIIKSFGTNDSLTLKDSYLQDTQGGAYAQGVNYLAVDNIYTAGFNSCYLNLLTSLQARAYLTVPIFCGQKLWGLLASYQNSSQRHWQSEEIKMAVQIGSQLGVGLQQAELLDQTKKQSEALQKAVIAADAANRAKSEFLANMSHELRTPLNAILGFSQVMARDTFLSADHQQHLGIINRAGEHLLSLINDILEMSKIEAGRTKLNETTFDLVGLLDTIEKMLRLKAQSKGIQLIFNLSPNLPKCVAGDEGKLRQILINILGNAIKFTEKGSVMLRVQDVTEYMAAETAAPPPMRLHFEIEDTGAGIAENELPLLFEPFNQTETGRKSGQGTGLGLPISRKFVQLMGGDIRVSSTRGVGTIFDFDIALSQSQLQEIPGIQPQDKIIGLAPGQPQYRILAVDDRPESRLVLVRLLTSIGFQVREAANGQEAIEEWQRWQPHLILMDMRMPVMNGREATQYIKNQPSGQETVIIAITASAFEEERQMILEAGCNDFVRKPFQAVELLEKLRLHLQVEYIYELAPALSTDGNPPAYNAPEEFQLTAASLQVLPRDLLESIHQAAVECSDDRILELIELMLPENAPLAQALAGLASEYQFDIIENLTQTEAT</sequence>
<dbReference type="EMBL" id="DSPX01000235">
    <property type="protein sequence ID" value="HGG03447.1"/>
    <property type="molecule type" value="Genomic_DNA"/>
</dbReference>
<dbReference type="Pfam" id="PF01590">
    <property type="entry name" value="GAF"/>
    <property type="match status" value="1"/>
</dbReference>
<dbReference type="Gene3D" id="3.30.450.40">
    <property type="match status" value="1"/>
</dbReference>
<evidence type="ECO:0000256" key="13">
    <source>
        <dbReference type="ARBA" id="ARBA00074306"/>
    </source>
</evidence>
<feature type="domain" description="Phytochrome chromophore attachment site" evidence="15">
    <location>
        <begin position="71"/>
        <end position="236"/>
    </location>
</feature>
<comment type="subcellular location">
    <subcellularLocation>
        <location evidence="2">Membrane</location>
    </subcellularLocation>
</comment>
<evidence type="ECO:0000256" key="8">
    <source>
        <dbReference type="ARBA" id="ARBA00022777"/>
    </source>
</evidence>
<dbReference type="CDD" id="cd16922">
    <property type="entry name" value="HATPase_EvgS-ArcB-TorS-like"/>
    <property type="match status" value="1"/>
</dbReference>
<evidence type="ECO:0000256" key="5">
    <source>
        <dbReference type="ARBA" id="ARBA00022553"/>
    </source>
</evidence>
<dbReference type="EC" id="2.7.13.3" evidence="4"/>
<reference evidence="18" key="1">
    <citation type="journal article" date="2020" name="mSystems">
        <title>Genome- and Community-Level Interaction Insights into Carbon Utilization and Element Cycling Functions of Hydrothermarchaeota in Hydrothermal Sediment.</title>
        <authorList>
            <person name="Zhou Z."/>
            <person name="Liu Y."/>
            <person name="Xu W."/>
            <person name="Pan J."/>
            <person name="Luo Z.H."/>
            <person name="Li M."/>
        </authorList>
    </citation>
    <scope>NUCLEOTIDE SEQUENCE [LARGE SCALE GENOMIC DNA]</scope>
    <source>
        <strain evidence="18">SpSt-374</strain>
    </source>
</reference>
<name>A0A7C4A0T5_9CYAN</name>
<evidence type="ECO:0000256" key="6">
    <source>
        <dbReference type="ARBA" id="ARBA00022679"/>
    </source>
</evidence>
<evidence type="ECO:0000256" key="11">
    <source>
        <dbReference type="ARBA" id="ARBA00023136"/>
    </source>
</evidence>
<protein>
    <recommendedName>
        <fullName evidence="13">Circadian input-output histidine kinase CikA</fullName>
        <ecNumber evidence="4">2.7.13.3</ecNumber>
    </recommendedName>
</protein>